<evidence type="ECO:0000313" key="4">
    <source>
        <dbReference type="Proteomes" id="UP000682416"/>
    </source>
</evidence>
<dbReference type="KEGG" id="nec:KGD82_26710"/>
<feature type="signal peptide" evidence="1">
    <location>
        <begin position="1"/>
        <end position="31"/>
    </location>
</feature>
<gene>
    <name evidence="3" type="ORF">KGD82_26710</name>
</gene>
<sequence length="199" mass="20843">MRTATRRITTGALAAAVAGLLAAAPGTAAHAGEEVPEPEVFTSEFRVVATPDMVVDNQGAPVPGEEGAWGSFRFRLNSAEDVICYDIRFFGVTPPYLSPAKTATHIHQAADGEFGPPRLAFPDPERDGRGGLRSSGCMRGPFTTGLEGDDGNDTGAGFTVAQIEDDPSSFYADTHTADFPAGAIRGQLKDADRGYGRPG</sequence>
<accession>A0A975QKK3</accession>
<protein>
    <submittedName>
        <fullName evidence="3">CHRD domain-containing protein</fullName>
    </submittedName>
</protein>
<organism evidence="3 4">
    <name type="scientific">Nocardiopsis eucommiae</name>
    <dbReference type="NCBI Taxonomy" id="2831970"/>
    <lineage>
        <taxon>Bacteria</taxon>
        <taxon>Bacillati</taxon>
        <taxon>Actinomycetota</taxon>
        <taxon>Actinomycetes</taxon>
        <taxon>Streptosporangiales</taxon>
        <taxon>Nocardiopsidaceae</taxon>
        <taxon>Nocardiopsis</taxon>
    </lineage>
</organism>
<proteinExistence type="predicted"/>
<evidence type="ECO:0000259" key="2">
    <source>
        <dbReference type="SMART" id="SM00754"/>
    </source>
</evidence>
<keyword evidence="1" id="KW-0732">Signal</keyword>
<evidence type="ECO:0000313" key="3">
    <source>
        <dbReference type="EMBL" id="QVJ01519.1"/>
    </source>
</evidence>
<dbReference type="SMART" id="SM00754">
    <property type="entry name" value="CHRD"/>
    <property type="match status" value="1"/>
</dbReference>
<keyword evidence="4" id="KW-1185">Reference proteome</keyword>
<evidence type="ECO:0000256" key="1">
    <source>
        <dbReference type="SAM" id="SignalP"/>
    </source>
</evidence>
<reference evidence="3" key="1">
    <citation type="submission" date="2021-05" db="EMBL/GenBank/DDBJ databases">
        <authorList>
            <person name="Kaiqin L."/>
            <person name="Jian G."/>
        </authorList>
    </citation>
    <scope>NUCLEOTIDE SEQUENCE</scope>
    <source>
        <strain evidence="3">HDS5</strain>
    </source>
</reference>
<feature type="domain" description="CHRD" evidence="2">
    <location>
        <begin position="43"/>
        <end position="190"/>
    </location>
</feature>
<feature type="chain" id="PRO_5037378520" evidence="1">
    <location>
        <begin position="32"/>
        <end position="199"/>
    </location>
</feature>
<dbReference type="RefSeq" id="WP_378735624.1">
    <property type="nucleotide sequence ID" value="NZ_CBDRIY010000002.1"/>
</dbReference>
<name>A0A975QKK3_9ACTN</name>
<dbReference type="Pfam" id="PF07452">
    <property type="entry name" value="CHRD"/>
    <property type="match status" value="1"/>
</dbReference>
<dbReference type="EMBL" id="CP074402">
    <property type="protein sequence ID" value="QVJ01519.1"/>
    <property type="molecule type" value="Genomic_DNA"/>
</dbReference>
<dbReference type="AlphaFoldDB" id="A0A975QKK3"/>
<dbReference type="Proteomes" id="UP000682416">
    <property type="component" value="Chromosome"/>
</dbReference>
<dbReference type="InterPro" id="IPR010895">
    <property type="entry name" value="CHRD"/>
</dbReference>